<evidence type="ECO:0000259" key="7">
    <source>
        <dbReference type="Pfam" id="PF09335"/>
    </source>
</evidence>
<feature type="transmembrane region" description="Helical" evidence="6">
    <location>
        <begin position="140"/>
        <end position="163"/>
    </location>
</feature>
<comment type="similarity">
    <text evidence="6">Belongs to the TVP38/TMEM64 family.</text>
</comment>
<dbReference type="Proteomes" id="UP000093080">
    <property type="component" value="Unassembled WGS sequence"/>
</dbReference>
<evidence type="ECO:0000256" key="1">
    <source>
        <dbReference type="ARBA" id="ARBA00004651"/>
    </source>
</evidence>
<dbReference type="GO" id="GO:0005886">
    <property type="term" value="C:plasma membrane"/>
    <property type="evidence" value="ECO:0007669"/>
    <property type="project" value="UniProtKB-SubCell"/>
</dbReference>
<keyword evidence="5 6" id="KW-0472">Membrane</keyword>
<sequence>MTKTKKRNIKIKIAVVAIIGTLIILFWYFDLRAYLTLDYIKASKEKLLTLYEQRPLFVISTYMAIYIVTTALSLPGATIITLAGAAIFGLLKGTLIVSFASTIGATLACAVSRFVLRDWVQAKIGPRLKKINDGIEKEGIFYLFTLRLVPLFPFWVINLAMGLTNIPLRTFYWVSQLGMLPGTIVYVNAGTELAKIESLGDIMSPRLIISFALLGLFPLIAKKVLTYIKNKRRT</sequence>
<dbReference type="RefSeq" id="WP_244155290.1">
    <property type="nucleotide sequence ID" value="NZ_MAGO01000002.1"/>
</dbReference>
<reference evidence="8" key="1">
    <citation type="submission" date="2016-06" db="EMBL/GenBank/DDBJ databases">
        <title>Respiratory ammonification of nitrate coupled to the oxidation of elemental sulfur in deep-sea autotrophic thermophilic bacteria.</title>
        <authorList>
            <person name="Slobodkina G.B."/>
            <person name="Mardanov A.V."/>
            <person name="Ravin N.V."/>
            <person name="Frolova A.A."/>
            <person name="Viryasiv M.B."/>
            <person name="Chernyh N.A."/>
            <person name="Bonch-Osmolovskaya E.A."/>
            <person name="Slobodkin A.I."/>
        </authorList>
    </citation>
    <scope>NUCLEOTIDE SEQUENCE [LARGE SCALE GENOMIC DNA]</scope>
    <source>
        <strain evidence="8">S69</strain>
    </source>
</reference>
<evidence type="ECO:0000313" key="9">
    <source>
        <dbReference type="Proteomes" id="UP000093080"/>
    </source>
</evidence>
<dbReference type="InterPro" id="IPR015414">
    <property type="entry name" value="TMEM64"/>
</dbReference>
<feature type="transmembrane region" description="Helical" evidence="6">
    <location>
        <begin position="12"/>
        <end position="29"/>
    </location>
</feature>
<feature type="domain" description="VTT" evidence="7">
    <location>
        <begin position="77"/>
        <end position="191"/>
    </location>
</feature>
<organism evidence="8 9">
    <name type="scientific">Dissulfuribacter thermophilus</name>
    <dbReference type="NCBI Taxonomy" id="1156395"/>
    <lineage>
        <taxon>Bacteria</taxon>
        <taxon>Pseudomonadati</taxon>
        <taxon>Thermodesulfobacteriota</taxon>
        <taxon>Dissulfuribacteria</taxon>
        <taxon>Dissulfuribacterales</taxon>
        <taxon>Dissulfuribacteraceae</taxon>
        <taxon>Dissulfuribacter</taxon>
    </lineage>
</organism>
<comment type="caution">
    <text evidence="8">The sequence shown here is derived from an EMBL/GenBank/DDBJ whole genome shotgun (WGS) entry which is preliminary data.</text>
</comment>
<gene>
    <name evidence="8" type="ORF">DBT_0481</name>
</gene>
<dbReference type="STRING" id="1156395.DBT_0481"/>
<evidence type="ECO:0000256" key="6">
    <source>
        <dbReference type="RuleBase" id="RU366058"/>
    </source>
</evidence>
<dbReference type="PANTHER" id="PTHR12677:SF59">
    <property type="entry name" value="GOLGI APPARATUS MEMBRANE PROTEIN TVP38-RELATED"/>
    <property type="match status" value="1"/>
</dbReference>
<evidence type="ECO:0000313" key="8">
    <source>
        <dbReference type="EMBL" id="OCC16019.1"/>
    </source>
</evidence>
<dbReference type="PATRIC" id="fig|1156395.6.peg.488"/>
<evidence type="ECO:0000256" key="4">
    <source>
        <dbReference type="ARBA" id="ARBA00022989"/>
    </source>
</evidence>
<feature type="transmembrane region" description="Helical" evidence="6">
    <location>
        <begin position="170"/>
        <end position="187"/>
    </location>
</feature>
<dbReference type="InterPro" id="IPR032816">
    <property type="entry name" value="VTT_dom"/>
</dbReference>
<name>A0A1B9F7V2_9BACT</name>
<keyword evidence="2 6" id="KW-1003">Cell membrane</keyword>
<keyword evidence="3 6" id="KW-0812">Transmembrane</keyword>
<feature type="transmembrane region" description="Helical" evidence="6">
    <location>
        <begin position="95"/>
        <end position="116"/>
    </location>
</feature>
<feature type="transmembrane region" description="Helical" evidence="6">
    <location>
        <begin position="63"/>
        <end position="88"/>
    </location>
</feature>
<dbReference type="AlphaFoldDB" id="A0A1B9F7V2"/>
<dbReference type="Pfam" id="PF09335">
    <property type="entry name" value="VTT_dom"/>
    <property type="match status" value="1"/>
</dbReference>
<keyword evidence="4 6" id="KW-1133">Transmembrane helix</keyword>
<dbReference type="PANTHER" id="PTHR12677">
    <property type="entry name" value="GOLGI APPARATUS MEMBRANE PROTEIN TVP38-RELATED"/>
    <property type="match status" value="1"/>
</dbReference>
<protein>
    <recommendedName>
        <fullName evidence="6">TVP38/TMEM64 family membrane protein</fullName>
    </recommendedName>
</protein>
<evidence type="ECO:0000256" key="2">
    <source>
        <dbReference type="ARBA" id="ARBA00022475"/>
    </source>
</evidence>
<keyword evidence="9" id="KW-1185">Reference proteome</keyword>
<dbReference type="EMBL" id="MAGO01000002">
    <property type="protein sequence ID" value="OCC16019.1"/>
    <property type="molecule type" value="Genomic_DNA"/>
</dbReference>
<feature type="transmembrane region" description="Helical" evidence="6">
    <location>
        <begin position="207"/>
        <end position="225"/>
    </location>
</feature>
<comment type="subcellular location">
    <subcellularLocation>
        <location evidence="1 6">Cell membrane</location>
        <topology evidence="1 6">Multi-pass membrane protein</topology>
    </subcellularLocation>
</comment>
<evidence type="ECO:0000256" key="5">
    <source>
        <dbReference type="ARBA" id="ARBA00023136"/>
    </source>
</evidence>
<proteinExistence type="inferred from homology"/>
<evidence type="ECO:0000256" key="3">
    <source>
        <dbReference type="ARBA" id="ARBA00022692"/>
    </source>
</evidence>
<accession>A0A1B9F7V2</accession>